<sequence length="452" mass="48677">MKTSTPIKKAFVFLICIASFWACKKDDQPNPVNPGKDPEPQPPTEIVTEIGAPQGTPVSVLIGKEGGSISSADGRIKIDIPAGALAGSTNVSIQPVSNKMFNGIGVAYRLTPAGLQLEKSATYTINYTDAEVEGTNPEALRMAYQNTNGAWKFKEDVTVDAAQKKVTGNLKELKDQALFTKYILIPGKASVQINEGVELQVRLVSFRIPTGNDSEILVEGEELANASKVKSWRLNGQAGPTSGANGSLSGALGAKMSYKAPASVPAQNPVAVSVEMDGPSGSKIILISNITVKMFKWVMDVEWLRTSTCTPGAIAAFTYTATTKIEFELDNNGKITNVEVKGEDDGMVSGIESCLPDFYSATGEATGIHITDMVGGIDQNGKLDFDFKGDWMDFPTFTLHYKDGSSSKTEESYQTFEGINTFTKMPLKDGDELNMRNAEPTGFIFRLTTMEK</sequence>
<feature type="signal peptide" evidence="1">
    <location>
        <begin position="1"/>
        <end position="24"/>
    </location>
</feature>
<reference evidence="2 3" key="1">
    <citation type="submission" date="2020-01" db="EMBL/GenBank/DDBJ databases">
        <authorList>
            <person name="Kim M.K."/>
        </authorList>
    </citation>
    <scope>NUCLEOTIDE SEQUENCE [LARGE SCALE GENOMIC DNA]</scope>
    <source>
        <strain evidence="2 3">172606-1</strain>
    </source>
</reference>
<gene>
    <name evidence="2" type="ORF">GXP67_26025</name>
</gene>
<evidence type="ECO:0000313" key="3">
    <source>
        <dbReference type="Proteomes" id="UP000480178"/>
    </source>
</evidence>
<evidence type="ECO:0000256" key="1">
    <source>
        <dbReference type="SAM" id="SignalP"/>
    </source>
</evidence>
<dbReference type="Proteomes" id="UP000480178">
    <property type="component" value="Chromosome"/>
</dbReference>
<organism evidence="2 3">
    <name type="scientific">Rhodocytophaga rosea</name>
    <dbReference type="NCBI Taxonomy" id="2704465"/>
    <lineage>
        <taxon>Bacteria</taxon>
        <taxon>Pseudomonadati</taxon>
        <taxon>Bacteroidota</taxon>
        <taxon>Cytophagia</taxon>
        <taxon>Cytophagales</taxon>
        <taxon>Rhodocytophagaceae</taxon>
        <taxon>Rhodocytophaga</taxon>
    </lineage>
</organism>
<proteinExistence type="predicted"/>
<accession>A0A6C0GPM4</accession>
<dbReference type="KEGG" id="rhoz:GXP67_26025"/>
<evidence type="ECO:0008006" key="4">
    <source>
        <dbReference type="Google" id="ProtNLM"/>
    </source>
</evidence>
<feature type="chain" id="PRO_5025403388" description="ZU5 domain-containing protein" evidence="1">
    <location>
        <begin position="25"/>
        <end position="452"/>
    </location>
</feature>
<dbReference type="EMBL" id="CP048222">
    <property type="protein sequence ID" value="QHT69857.1"/>
    <property type="molecule type" value="Genomic_DNA"/>
</dbReference>
<protein>
    <recommendedName>
        <fullName evidence="4">ZU5 domain-containing protein</fullName>
    </recommendedName>
</protein>
<keyword evidence="1" id="KW-0732">Signal</keyword>
<dbReference type="AlphaFoldDB" id="A0A6C0GPM4"/>
<name>A0A6C0GPM4_9BACT</name>
<keyword evidence="3" id="KW-1185">Reference proteome</keyword>
<dbReference type="RefSeq" id="WP_162445840.1">
    <property type="nucleotide sequence ID" value="NZ_CP048222.1"/>
</dbReference>
<evidence type="ECO:0000313" key="2">
    <source>
        <dbReference type="EMBL" id="QHT69857.1"/>
    </source>
</evidence>